<evidence type="ECO:0000313" key="2">
    <source>
        <dbReference type="Proteomes" id="UP000683360"/>
    </source>
</evidence>
<gene>
    <name evidence="1" type="ORF">MEDL_37201</name>
</gene>
<name>A0A8S3SZZ2_MYTED</name>
<evidence type="ECO:0000313" key="1">
    <source>
        <dbReference type="EMBL" id="CAG2223917.1"/>
    </source>
</evidence>
<keyword evidence="2" id="KW-1185">Reference proteome</keyword>
<dbReference type="EMBL" id="CAJPWZ010001794">
    <property type="protein sequence ID" value="CAG2223917.1"/>
    <property type="molecule type" value="Genomic_DNA"/>
</dbReference>
<dbReference type="InterPro" id="IPR011029">
    <property type="entry name" value="DEATH-like_dom_sf"/>
</dbReference>
<accession>A0A8S3SZZ2</accession>
<evidence type="ECO:0008006" key="3">
    <source>
        <dbReference type="Google" id="ProtNLM"/>
    </source>
</evidence>
<proteinExistence type="predicted"/>
<sequence>MKDDSTKEFVIQLLVHLDILIVPKTLEQLTNVYLVPCMIKTIRPDLKNLQHHRQKTICLQYSLTQHSIPSALAFKVIGAAIISWQLKEEDNKPGKPCLYHKAAVLNVSEDDELRIWLEDNRVMVNLTNKKSLLSISPDVAASIQECLSNSELKQEPRDKHLVRLGYQISINDFQGFYINLGMTRRQWDNTLDMYDGHSMEGIMSMALVKWKESKKSKLLDAMNPTLKDLSDALEKVELDSHVICQVFREETKLRGNYALQLGIELGVSFYEVENSLYKCPKDLPGLIEDILKKWKAKSKMKTFKRLMLTLQRVNGGGVDFLQSMLKTPNQ</sequence>
<reference evidence="1" key="1">
    <citation type="submission" date="2021-03" db="EMBL/GenBank/DDBJ databases">
        <authorList>
            <person name="Bekaert M."/>
        </authorList>
    </citation>
    <scope>NUCLEOTIDE SEQUENCE</scope>
</reference>
<dbReference type="AlphaFoldDB" id="A0A8S3SZZ2"/>
<comment type="caution">
    <text evidence="1">The sequence shown here is derived from an EMBL/GenBank/DDBJ whole genome shotgun (WGS) entry which is preliminary data.</text>
</comment>
<dbReference type="Gene3D" id="1.10.533.10">
    <property type="entry name" value="Death Domain, Fas"/>
    <property type="match status" value="1"/>
</dbReference>
<organism evidence="1 2">
    <name type="scientific">Mytilus edulis</name>
    <name type="common">Blue mussel</name>
    <dbReference type="NCBI Taxonomy" id="6550"/>
    <lineage>
        <taxon>Eukaryota</taxon>
        <taxon>Metazoa</taxon>
        <taxon>Spiralia</taxon>
        <taxon>Lophotrochozoa</taxon>
        <taxon>Mollusca</taxon>
        <taxon>Bivalvia</taxon>
        <taxon>Autobranchia</taxon>
        <taxon>Pteriomorphia</taxon>
        <taxon>Mytilida</taxon>
        <taxon>Mytiloidea</taxon>
        <taxon>Mytilidae</taxon>
        <taxon>Mytilinae</taxon>
        <taxon>Mytilus</taxon>
    </lineage>
</organism>
<protein>
    <recommendedName>
        <fullName evidence="3">Death domain-containing protein</fullName>
    </recommendedName>
</protein>
<dbReference type="Proteomes" id="UP000683360">
    <property type="component" value="Unassembled WGS sequence"/>
</dbReference>